<dbReference type="PROSITE" id="PS00028">
    <property type="entry name" value="ZINC_FINGER_C2H2_1"/>
    <property type="match status" value="1"/>
</dbReference>
<comment type="caution">
    <text evidence="3">The sequence shown here is derived from an EMBL/GenBank/DDBJ whole genome shotgun (WGS) entry which is preliminary data.</text>
</comment>
<dbReference type="SUPFAM" id="SSF52113">
    <property type="entry name" value="BRCT domain"/>
    <property type="match status" value="1"/>
</dbReference>
<evidence type="ECO:0000259" key="2">
    <source>
        <dbReference type="PROSITE" id="PS51915"/>
    </source>
</evidence>
<protein>
    <recommendedName>
        <fullName evidence="2">ZAD domain-containing protein</fullName>
    </recommendedName>
</protein>
<dbReference type="Gene3D" id="3.40.50.10190">
    <property type="entry name" value="BRCT domain"/>
    <property type="match status" value="1"/>
</dbReference>
<dbReference type="PROSITE" id="PS51915">
    <property type="entry name" value="ZAD"/>
    <property type="match status" value="1"/>
</dbReference>
<accession>A0AAV1JKC3</accession>
<feature type="binding site" evidence="1">
    <location>
        <position position="8"/>
    </location>
    <ligand>
        <name>Zn(2+)</name>
        <dbReference type="ChEBI" id="CHEBI:29105"/>
    </ligand>
</feature>
<dbReference type="CDD" id="cd17738">
    <property type="entry name" value="BRCT_TopBP1_rpt7"/>
    <property type="match status" value="1"/>
</dbReference>
<gene>
    <name evidence="3" type="ORF">LNINA_LOCUS7884</name>
</gene>
<dbReference type="PANTHER" id="PTHR46677:SF1">
    <property type="entry name" value="SMC5-SMC6 COMPLEX LOCALIZATION FACTOR PROTEIN 1"/>
    <property type="match status" value="1"/>
</dbReference>
<dbReference type="Proteomes" id="UP001497472">
    <property type="component" value="Unassembled WGS sequence"/>
</dbReference>
<dbReference type="GO" id="GO:0008270">
    <property type="term" value="F:zinc ion binding"/>
    <property type="evidence" value="ECO:0007669"/>
    <property type="project" value="UniProtKB-UniRule"/>
</dbReference>
<organism evidence="3 4">
    <name type="scientific">Leptosia nina</name>
    <dbReference type="NCBI Taxonomy" id="320188"/>
    <lineage>
        <taxon>Eukaryota</taxon>
        <taxon>Metazoa</taxon>
        <taxon>Ecdysozoa</taxon>
        <taxon>Arthropoda</taxon>
        <taxon>Hexapoda</taxon>
        <taxon>Insecta</taxon>
        <taxon>Pterygota</taxon>
        <taxon>Neoptera</taxon>
        <taxon>Endopterygota</taxon>
        <taxon>Lepidoptera</taxon>
        <taxon>Glossata</taxon>
        <taxon>Ditrysia</taxon>
        <taxon>Papilionoidea</taxon>
        <taxon>Pieridae</taxon>
        <taxon>Pierinae</taxon>
        <taxon>Leptosia</taxon>
    </lineage>
</organism>
<dbReference type="InterPro" id="IPR042479">
    <property type="entry name" value="Slf1"/>
</dbReference>
<dbReference type="EMBL" id="CAVLEF010000010">
    <property type="protein sequence ID" value="CAK1548515.1"/>
    <property type="molecule type" value="Genomic_DNA"/>
</dbReference>
<dbReference type="SMART" id="SM00868">
    <property type="entry name" value="zf-AD"/>
    <property type="match status" value="1"/>
</dbReference>
<feature type="binding site" evidence="1">
    <location>
        <position position="49"/>
    </location>
    <ligand>
        <name>Zn(2+)</name>
        <dbReference type="ChEBI" id="CHEBI:29105"/>
    </ligand>
</feature>
<dbReference type="AlphaFoldDB" id="A0AAV1JKC3"/>
<dbReference type="GO" id="GO:0035861">
    <property type="term" value="C:site of double-strand break"/>
    <property type="evidence" value="ECO:0007669"/>
    <property type="project" value="TreeGrafter"/>
</dbReference>
<keyword evidence="1" id="KW-0863">Zinc-finger</keyword>
<keyword evidence="1" id="KW-0479">Metal-binding</keyword>
<dbReference type="GO" id="GO:0005634">
    <property type="term" value="C:nucleus"/>
    <property type="evidence" value="ECO:0007669"/>
    <property type="project" value="InterPro"/>
</dbReference>
<dbReference type="GO" id="GO:2000781">
    <property type="term" value="P:positive regulation of double-strand break repair"/>
    <property type="evidence" value="ECO:0007669"/>
    <property type="project" value="InterPro"/>
</dbReference>
<feature type="binding site" evidence="1">
    <location>
        <position position="5"/>
    </location>
    <ligand>
        <name>Zn(2+)</name>
        <dbReference type="ChEBI" id="CHEBI:29105"/>
    </ligand>
</feature>
<dbReference type="InterPro" id="IPR036420">
    <property type="entry name" value="BRCT_dom_sf"/>
</dbReference>
<dbReference type="Gene3D" id="3.40.1800.20">
    <property type="match status" value="1"/>
</dbReference>
<evidence type="ECO:0000313" key="3">
    <source>
        <dbReference type="EMBL" id="CAK1548515.1"/>
    </source>
</evidence>
<reference evidence="3 4" key="1">
    <citation type="submission" date="2023-11" db="EMBL/GenBank/DDBJ databases">
        <authorList>
            <person name="Okamura Y."/>
        </authorList>
    </citation>
    <scope>NUCLEOTIDE SEQUENCE [LARGE SCALE GENOMIC DNA]</scope>
</reference>
<sequence>MFHKCRLCLKIGEFCSIFEKDGTIKLSEMVMSFADVKIHEGDGFSDRVCTTCIENLSTSYLFKQQCERIDGLLRKYPEIEIDKSATTDYNDFCEKEFLMHSEYVSAEGDNDDNAFKDLSQNSYHSISDETDSDMESIKCVYCSQSYGHYGAHTCNVTCTIENNQLQRSSSNETLVASDMRQNNRKLEPLQPSNFDIPEYVRVSCVLCDEMYDQYDEYVVHLNRCTINVKLHHFVCPVCHELFTAKLAYLEHLKVIHFKLDHNLSNIDGDNLDHNISHYSSFSHNTSDGGVDCVDFAPMIEKTSKPKAVRRQIGWSIEDIYQEIECKKVDEKPVTSSPIKNFFAKLGNESLSRQSTPKKVSFKKFIENGKAKTAVYIPFRKIIQNYKEKKKASYVPIVNSKTQVVSTIQATFPETVSDSDYGSPSGTSEESWKMKQNLICACDKKIFMLSEFIHDRDRITAMINELGGVVAENTKMEMLATHFVSVLPNDTFTGMMVCSLSTGKWLLHISFIYDSFRCKKFLQENMYEWLKHPKIVEIDNTSVEVAKAAVYWHLELQSKTKKFPFEGKQIVLIMKKKYRQYYHMIFKTLKAKPLTYDPRTPGSCCSADYCFVDMKIIERVKLRFFFHHNVPVFPYQYILVYLLKRGRVDDEHKYLLQDCSKIKEKDYFLNNTC</sequence>
<keyword evidence="1" id="KW-0862">Zinc</keyword>
<evidence type="ECO:0000256" key="1">
    <source>
        <dbReference type="PROSITE-ProRule" id="PRU01263"/>
    </source>
</evidence>
<dbReference type="InterPro" id="IPR012934">
    <property type="entry name" value="Znf_AD"/>
</dbReference>
<keyword evidence="4" id="KW-1185">Reference proteome</keyword>
<dbReference type="GO" id="GO:0006974">
    <property type="term" value="P:DNA damage response"/>
    <property type="evidence" value="ECO:0007669"/>
    <property type="project" value="TreeGrafter"/>
</dbReference>
<evidence type="ECO:0000313" key="4">
    <source>
        <dbReference type="Proteomes" id="UP001497472"/>
    </source>
</evidence>
<dbReference type="InterPro" id="IPR013087">
    <property type="entry name" value="Znf_C2H2_type"/>
</dbReference>
<feature type="binding site" evidence="1">
    <location>
        <position position="52"/>
    </location>
    <ligand>
        <name>Zn(2+)</name>
        <dbReference type="ChEBI" id="CHEBI:29105"/>
    </ligand>
</feature>
<feature type="domain" description="ZAD" evidence="2">
    <location>
        <begin position="3"/>
        <end position="76"/>
    </location>
</feature>
<dbReference type="GO" id="GO:1990166">
    <property type="term" value="P:protein localization to site of double-strand break"/>
    <property type="evidence" value="ECO:0007669"/>
    <property type="project" value="TreeGrafter"/>
</dbReference>
<dbReference type="SUPFAM" id="SSF57716">
    <property type="entry name" value="Glucocorticoid receptor-like (DNA-binding domain)"/>
    <property type="match status" value="1"/>
</dbReference>
<dbReference type="Pfam" id="PF07776">
    <property type="entry name" value="zf-AD"/>
    <property type="match status" value="1"/>
</dbReference>
<dbReference type="PANTHER" id="PTHR46677">
    <property type="entry name" value="SMC5-SMC6 COMPLEX LOCALIZATION FACTOR PROTEIN 1"/>
    <property type="match status" value="1"/>
</dbReference>
<proteinExistence type="predicted"/>
<name>A0AAV1JKC3_9NEOP</name>